<feature type="region of interest" description="Disordered" evidence="8">
    <location>
        <begin position="281"/>
        <end position="316"/>
    </location>
</feature>
<feature type="transmembrane region" description="Helical" evidence="7">
    <location>
        <begin position="20"/>
        <end position="37"/>
    </location>
</feature>
<feature type="transmembrane region" description="Helical" evidence="7">
    <location>
        <begin position="119"/>
        <end position="139"/>
    </location>
</feature>
<keyword evidence="3 7" id="KW-0808">Transferase</keyword>
<evidence type="ECO:0000256" key="1">
    <source>
        <dbReference type="ARBA" id="ARBA00007150"/>
    </source>
</evidence>
<comment type="caution">
    <text evidence="9">The sequence shown here is derived from an EMBL/GenBank/DDBJ whole genome shotgun (WGS) entry which is preliminary data.</text>
</comment>
<dbReference type="EC" id="2.5.1.145" evidence="7"/>
<feature type="binding site" evidence="7">
    <location>
        <position position="140"/>
    </location>
    <ligand>
        <name>a 1,2-diacyl-sn-glycero-3-phospho-(1'-sn-glycerol)</name>
        <dbReference type="ChEBI" id="CHEBI:64716"/>
    </ligand>
</feature>
<keyword evidence="4 7" id="KW-0812">Transmembrane</keyword>
<evidence type="ECO:0000313" key="10">
    <source>
        <dbReference type="Proteomes" id="UP001143463"/>
    </source>
</evidence>
<dbReference type="NCBIfam" id="TIGR00544">
    <property type="entry name" value="lgt"/>
    <property type="match status" value="1"/>
</dbReference>
<dbReference type="Proteomes" id="UP001143463">
    <property type="component" value="Unassembled WGS sequence"/>
</dbReference>
<feature type="transmembrane region" description="Helical" evidence="7">
    <location>
        <begin position="90"/>
        <end position="112"/>
    </location>
</feature>
<accession>A0A9W6NYY1</accession>
<evidence type="ECO:0000256" key="5">
    <source>
        <dbReference type="ARBA" id="ARBA00022989"/>
    </source>
</evidence>
<dbReference type="GO" id="GO:0005886">
    <property type="term" value="C:plasma membrane"/>
    <property type="evidence" value="ECO:0007669"/>
    <property type="project" value="UniProtKB-SubCell"/>
</dbReference>
<comment type="function">
    <text evidence="7">Catalyzes the transfer of the diacylglyceryl group from phosphatidylglycerol to the sulfhydryl group of the N-terminal cysteine of a prolipoprotein, the first step in the formation of mature lipoproteins.</text>
</comment>
<gene>
    <name evidence="7 9" type="primary">lgt</name>
    <name evidence="9" type="ORF">GCM10017577_53480</name>
</gene>
<protein>
    <recommendedName>
        <fullName evidence="7">Phosphatidylglycerol--prolipoprotein diacylglyceryl transferase</fullName>
        <ecNumber evidence="7">2.5.1.145</ecNumber>
    </recommendedName>
</protein>
<keyword evidence="6 7" id="KW-0472">Membrane</keyword>
<dbReference type="EMBL" id="BSFQ01000029">
    <property type="protein sequence ID" value="GLL14201.1"/>
    <property type="molecule type" value="Genomic_DNA"/>
</dbReference>
<evidence type="ECO:0000313" key="9">
    <source>
        <dbReference type="EMBL" id="GLL14201.1"/>
    </source>
</evidence>
<keyword evidence="5 7" id="KW-1133">Transmembrane helix</keyword>
<feature type="transmembrane region" description="Helical" evidence="7">
    <location>
        <begin position="223"/>
        <end position="240"/>
    </location>
</feature>
<feature type="transmembrane region" description="Helical" evidence="7">
    <location>
        <begin position="252"/>
        <end position="272"/>
    </location>
</feature>
<dbReference type="HAMAP" id="MF_01147">
    <property type="entry name" value="Lgt"/>
    <property type="match status" value="1"/>
</dbReference>
<evidence type="ECO:0000256" key="6">
    <source>
        <dbReference type="ARBA" id="ARBA00023136"/>
    </source>
</evidence>
<reference evidence="9" key="2">
    <citation type="submission" date="2023-01" db="EMBL/GenBank/DDBJ databases">
        <authorList>
            <person name="Sun Q."/>
            <person name="Evtushenko L."/>
        </authorList>
    </citation>
    <scope>NUCLEOTIDE SEQUENCE</scope>
    <source>
        <strain evidence="9">VKM Ac-1069</strain>
    </source>
</reference>
<dbReference type="PANTHER" id="PTHR30589">
    <property type="entry name" value="PROLIPOPROTEIN DIACYLGLYCERYL TRANSFERASE"/>
    <property type="match status" value="1"/>
</dbReference>
<name>A0A9W6NYY1_9PSEU</name>
<keyword evidence="2 7" id="KW-1003">Cell membrane</keyword>
<reference evidence="9" key="1">
    <citation type="journal article" date="2014" name="Int. J. Syst. Evol. Microbiol.">
        <title>Complete genome sequence of Corynebacterium casei LMG S-19264T (=DSM 44701T), isolated from a smear-ripened cheese.</title>
        <authorList>
            <consortium name="US DOE Joint Genome Institute (JGI-PGF)"/>
            <person name="Walter F."/>
            <person name="Albersmeier A."/>
            <person name="Kalinowski J."/>
            <person name="Ruckert C."/>
        </authorList>
    </citation>
    <scope>NUCLEOTIDE SEQUENCE</scope>
    <source>
        <strain evidence="9">VKM Ac-1069</strain>
    </source>
</reference>
<dbReference type="InterPro" id="IPR001640">
    <property type="entry name" value="Lgt"/>
</dbReference>
<dbReference type="PROSITE" id="PS01311">
    <property type="entry name" value="LGT"/>
    <property type="match status" value="1"/>
</dbReference>
<dbReference type="PANTHER" id="PTHR30589:SF0">
    <property type="entry name" value="PHOSPHATIDYLGLYCEROL--PROLIPOPROTEIN DIACYLGLYCERYL TRANSFERASE"/>
    <property type="match status" value="1"/>
</dbReference>
<proteinExistence type="inferred from homology"/>
<keyword evidence="10" id="KW-1185">Reference proteome</keyword>
<evidence type="ECO:0000256" key="4">
    <source>
        <dbReference type="ARBA" id="ARBA00022692"/>
    </source>
</evidence>
<dbReference type="GO" id="GO:0008961">
    <property type="term" value="F:phosphatidylglycerol-prolipoprotein diacylglyceryl transferase activity"/>
    <property type="evidence" value="ECO:0007669"/>
    <property type="project" value="UniProtKB-UniRule"/>
</dbReference>
<evidence type="ECO:0000256" key="7">
    <source>
        <dbReference type="HAMAP-Rule" id="MF_01147"/>
    </source>
</evidence>
<dbReference type="AlphaFoldDB" id="A0A9W6NYY1"/>
<comment type="catalytic activity">
    <reaction evidence="7">
        <text>L-cysteinyl-[prolipoprotein] + a 1,2-diacyl-sn-glycero-3-phospho-(1'-sn-glycerol) = an S-1,2-diacyl-sn-glyceryl-L-cysteinyl-[prolipoprotein] + sn-glycerol 1-phosphate + H(+)</text>
        <dbReference type="Rhea" id="RHEA:56712"/>
        <dbReference type="Rhea" id="RHEA-COMP:14679"/>
        <dbReference type="Rhea" id="RHEA-COMP:14680"/>
        <dbReference type="ChEBI" id="CHEBI:15378"/>
        <dbReference type="ChEBI" id="CHEBI:29950"/>
        <dbReference type="ChEBI" id="CHEBI:57685"/>
        <dbReference type="ChEBI" id="CHEBI:64716"/>
        <dbReference type="ChEBI" id="CHEBI:140658"/>
        <dbReference type="EC" id="2.5.1.145"/>
    </reaction>
</comment>
<evidence type="ECO:0000256" key="2">
    <source>
        <dbReference type="ARBA" id="ARBA00022475"/>
    </source>
</evidence>
<comment type="pathway">
    <text evidence="7">Protein modification; lipoprotein biosynthesis (diacylglyceryl transfer).</text>
</comment>
<feature type="compositionally biased region" description="Basic and acidic residues" evidence="8">
    <location>
        <begin position="307"/>
        <end position="316"/>
    </location>
</feature>
<feature type="transmembrane region" description="Helical" evidence="7">
    <location>
        <begin position="49"/>
        <end position="70"/>
    </location>
</feature>
<dbReference type="Pfam" id="PF01790">
    <property type="entry name" value="LGT"/>
    <property type="match status" value="1"/>
</dbReference>
<comment type="similarity">
    <text evidence="1 7">Belongs to the Lgt family.</text>
</comment>
<evidence type="ECO:0000256" key="3">
    <source>
        <dbReference type="ARBA" id="ARBA00022679"/>
    </source>
</evidence>
<feature type="transmembrane region" description="Helical" evidence="7">
    <location>
        <begin position="194"/>
        <end position="211"/>
    </location>
</feature>
<sequence>MLAYLPSPDRGVWHLGPIPIRAYALCIIAGIVVAIWWGEKRFVARGGPAGTVVDVAVWAVPFGLIGGRLYHVATDWRTYFGPGGDPVNALKIWEGGLGIWGAIALGAVGAWIGCRRRGIPLPFFADAVAPGIVVAQAIGRLGNYFNQELYGAPTTLPWGLEIYERVDPATGASDPLGGVAVDTANPIAIVQPTFLYELIWNLAVAAVIVWADRRFRLGHGRVFALYVAGYTLGRFFIELMRTDPATRVFGDIRINVVVSALVFVLAVLYVALVRKPREVLPPEIANPDGARTEETDRPAGSADADVPEGRAGDRTP</sequence>
<organism evidence="9 10">
    <name type="scientific">Pseudonocardia halophobica</name>
    <dbReference type="NCBI Taxonomy" id="29401"/>
    <lineage>
        <taxon>Bacteria</taxon>
        <taxon>Bacillati</taxon>
        <taxon>Actinomycetota</taxon>
        <taxon>Actinomycetes</taxon>
        <taxon>Pseudonocardiales</taxon>
        <taxon>Pseudonocardiaceae</taxon>
        <taxon>Pseudonocardia</taxon>
    </lineage>
</organism>
<dbReference type="GO" id="GO:0042158">
    <property type="term" value="P:lipoprotein biosynthetic process"/>
    <property type="evidence" value="ECO:0007669"/>
    <property type="project" value="UniProtKB-UniRule"/>
</dbReference>
<comment type="subcellular location">
    <subcellularLocation>
        <location evidence="7">Cell membrane</location>
        <topology evidence="7">Multi-pass membrane protein</topology>
    </subcellularLocation>
</comment>
<evidence type="ECO:0000256" key="8">
    <source>
        <dbReference type="SAM" id="MobiDB-lite"/>
    </source>
</evidence>